<dbReference type="AlphaFoldDB" id="A0AAP5I6I1"/>
<protein>
    <submittedName>
        <fullName evidence="1">Uncharacterized protein</fullName>
    </submittedName>
</protein>
<evidence type="ECO:0000313" key="1">
    <source>
        <dbReference type="EMBL" id="MDR9895736.1"/>
    </source>
</evidence>
<name>A0AAP5I6I1_9CYAN</name>
<reference evidence="2" key="1">
    <citation type="journal article" date="2021" name="Science">
        <title>Hunting the eagle killer: A cyanobacterial neurotoxin causes vacuolar myelinopathy.</title>
        <authorList>
            <person name="Breinlinger S."/>
            <person name="Phillips T.J."/>
            <person name="Haram B.N."/>
            <person name="Mares J."/>
            <person name="Martinez Yerena J.A."/>
            <person name="Hrouzek P."/>
            <person name="Sobotka R."/>
            <person name="Henderson W.M."/>
            <person name="Schmieder P."/>
            <person name="Williams S.M."/>
            <person name="Lauderdale J.D."/>
            <person name="Wilde H.D."/>
            <person name="Gerrin W."/>
            <person name="Kust A."/>
            <person name="Washington J.W."/>
            <person name="Wagner C."/>
            <person name="Geier B."/>
            <person name="Liebeke M."/>
            <person name="Enke H."/>
            <person name="Niedermeyer T.H.J."/>
            <person name="Wilde S.B."/>
        </authorList>
    </citation>
    <scope>NUCLEOTIDE SEQUENCE [LARGE SCALE GENOMIC DNA]</scope>
    <source>
        <strain evidence="2">Thurmond2011</strain>
    </source>
</reference>
<comment type="caution">
    <text evidence="1">The sequence shown here is derived from an EMBL/GenBank/DDBJ whole genome shotgun (WGS) entry which is preliminary data.</text>
</comment>
<dbReference type="Proteomes" id="UP000667802">
    <property type="component" value="Unassembled WGS sequence"/>
</dbReference>
<keyword evidence="2" id="KW-1185">Reference proteome</keyword>
<dbReference type="EMBL" id="JAALHA020000005">
    <property type="protein sequence ID" value="MDR9895736.1"/>
    <property type="molecule type" value="Genomic_DNA"/>
</dbReference>
<accession>A0AAP5I6I1</accession>
<sequence length="74" mass="8650">MPIYANNQSQLYAFRIHISRKEIYSSSLIAPRSEWIAKVDRPSAVMERLKGREIEEVDTVEVVSWDSLLRKREG</sequence>
<dbReference type="RefSeq" id="WP_208340474.1">
    <property type="nucleotide sequence ID" value="NZ_CAWQFN010000669.1"/>
</dbReference>
<gene>
    <name evidence="1" type="ORF">G7B40_014340</name>
</gene>
<proteinExistence type="predicted"/>
<organism evidence="1 2">
    <name type="scientific">Aetokthonos hydrillicola Thurmond2011</name>
    <dbReference type="NCBI Taxonomy" id="2712845"/>
    <lineage>
        <taxon>Bacteria</taxon>
        <taxon>Bacillati</taxon>
        <taxon>Cyanobacteriota</taxon>
        <taxon>Cyanophyceae</taxon>
        <taxon>Nostocales</taxon>
        <taxon>Hapalosiphonaceae</taxon>
        <taxon>Aetokthonos</taxon>
    </lineage>
</organism>
<evidence type="ECO:0000313" key="2">
    <source>
        <dbReference type="Proteomes" id="UP000667802"/>
    </source>
</evidence>